<dbReference type="SUPFAM" id="SSF68906">
    <property type="entry name" value="SAP domain"/>
    <property type="match status" value="1"/>
</dbReference>
<dbReference type="SMART" id="SM00513">
    <property type="entry name" value="SAP"/>
    <property type="match status" value="1"/>
</dbReference>
<protein>
    <recommendedName>
        <fullName evidence="2">SAP domain-containing protein</fullName>
    </recommendedName>
</protein>
<feature type="region of interest" description="Disordered" evidence="1">
    <location>
        <begin position="113"/>
        <end position="139"/>
    </location>
</feature>
<organism evidence="3 4">
    <name type="scientific">Tribonema minus</name>
    <dbReference type="NCBI Taxonomy" id="303371"/>
    <lineage>
        <taxon>Eukaryota</taxon>
        <taxon>Sar</taxon>
        <taxon>Stramenopiles</taxon>
        <taxon>Ochrophyta</taxon>
        <taxon>PX clade</taxon>
        <taxon>Xanthophyceae</taxon>
        <taxon>Tribonematales</taxon>
        <taxon>Tribonemataceae</taxon>
        <taxon>Tribonema</taxon>
    </lineage>
</organism>
<dbReference type="Proteomes" id="UP000664859">
    <property type="component" value="Unassembled WGS sequence"/>
</dbReference>
<feature type="compositionally biased region" description="Low complexity" evidence="1">
    <location>
        <begin position="115"/>
        <end position="124"/>
    </location>
</feature>
<keyword evidence="4" id="KW-1185">Reference proteome</keyword>
<comment type="caution">
    <text evidence="3">The sequence shown here is derived from an EMBL/GenBank/DDBJ whole genome shotgun (WGS) entry which is preliminary data.</text>
</comment>
<evidence type="ECO:0000259" key="2">
    <source>
        <dbReference type="PROSITE" id="PS50800"/>
    </source>
</evidence>
<proteinExistence type="predicted"/>
<dbReference type="Pfam" id="PF13451">
    <property type="entry name" value="zf_Tbcl"/>
    <property type="match status" value="1"/>
</dbReference>
<dbReference type="Gene3D" id="1.10.720.30">
    <property type="entry name" value="SAP domain"/>
    <property type="match status" value="1"/>
</dbReference>
<dbReference type="AlphaFoldDB" id="A0A835YXF5"/>
<reference evidence="3" key="1">
    <citation type="submission" date="2021-02" db="EMBL/GenBank/DDBJ databases">
        <title>First Annotated Genome of the Yellow-green Alga Tribonema minus.</title>
        <authorList>
            <person name="Mahan K.M."/>
        </authorList>
    </citation>
    <scope>NUCLEOTIDE SEQUENCE</scope>
    <source>
        <strain evidence="3">UTEX B ZZ1240</strain>
    </source>
</reference>
<dbReference type="InterPro" id="IPR025306">
    <property type="entry name" value="Zn-bnd_dom_prob"/>
</dbReference>
<dbReference type="InterPro" id="IPR036361">
    <property type="entry name" value="SAP_dom_sf"/>
</dbReference>
<evidence type="ECO:0000256" key="1">
    <source>
        <dbReference type="SAM" id="MobiDB-lite"/>
    </source>
</evidence>
<dbReference type="EMBL" id="JAFCMP010000223">
    <property type="protein sequence ID" value="KAG5183226.1"/>
    <property type="molecule type" value="Genomic_DNA"/>
</dbReference>
<evidence type="ECO:0000313" key="3">
    <source>
        <dbReference type="EMBL" id="KAG5183226.1"/>
    </source>
</evidence>
<sequence length="596" mass="62796">MRNGTGLEGRVEQCSPLLQSAICIDGSANKRNEKHIALGKPPVSLAGRTTTKRCMTLIAMTFSLKRKSVTLESGMSVAELKEECRVRELPVSGTKDVLRSRLQASEDAQVRVGGAASKAAAPAPRGFGGKTRPLKPPAEAETAETAETAAALLGDRSLEAAEADLLFEDEDGGLLSAAVDELSIGEGGAGAFSDDLFEFEFVADDVEDDFVDDEAVEDDDEAYADPAFGLYTTHFSALTEAGGAAAAGAADKGAGIFVDATEGEEDFASAVAALRADALEFGQGDALGFGYIEDEEEEEDDDDLLDLDLEYDDTALAAADRDEYALTEEEWELVDGEKDLNFNFYDDDSSGGASAIDAGDVATAVSLGAADAAAAAAAAGPVESTPEEQQRQKRLRKLKKAIKLIEKLKAQDYLKLTNDQRAKLQTEPAVIEELAELLIPGVDPPLPEILLKVQPAGRIAVDYVASDLEDMAFECAECNKGFVFAARDQAFYLARGFDSPTRCPACRVKKANFYAAQAAASAAEAAKPSSKGKGGAVAGATGGAGRDSGPAVRMNAASLTRSPQLDRDPPLVTQNFKFKFINSPNQDVPESACLIS</sequence>
<feature type="compositionally biased region" description="Gly residues" evidence="1">
    <location>
        <begin position="532"/>
        <end position="546"/>
    </location>
</feature>
<accession>A0A835YXF5</accession>
<feature type="domain" description="SAP" evidence="2">
    <location>
        <begin position="72"/>
        <end position="106"/>
    </location>
</feature>
<dbReference type="InterPro" id="IPR003034">
    <property type="entry name" value="SAP_dom"/>
</dbReference>
<evidence type="ECO:0000313" key="4">
    <source>
        <dbReference type="Proteomes" id="UP000664859"/>
    </source>
</evidence>
<dbReference type="PROSITE" id="PS50800">
    <property type="entry name" value="SAP"/>
    <property type="match status" value="1"/>
</dbReference>
<gene>
    <name evidence="3" type="ORF">JKP88DRAFT_261071</name>
</gene>
<name>A0A835YXF5_9STRA</name>
<dbReference type="Pfam" id="PF02037">
    <property type="entry name" value="SAP"/>
    <property type="match status" value="1"/>
</dbReference>
<feature type="region of interest" description="Disordered" evidence="1">
    <location>
        <begin position="528"/>
        <end position="551"/>
    </location>
</feature>